<dbReference type="GO" id="GO:0006623">
    <property type="term" value="P:protein targeting to vacuole"/>
    <property type="evidence" value="ECO:0007669"/>
    <property type="project" value="TreeGrafter"/>
</dbReference>
<evidence type="ECO:0000256" key="2">
    <source>
        <dbReference type="ARBA" id="ARBA00022448"/>
    </source>
</evidence>
<feature type="coiled-coil region" evidence="3">
    <location>
        <begin position="101"/>
        <end position="136"/>
    </location>
</feature>
<feature type="non-terminal residue" evidence="5">
    <location>
        <position position="812"/>
    </location>
</feature>
<keyword evidence="2" id="KW-0813">Transport</keyword>
<name>R4WRW1_RIPPE</name>
<dbReference type="InterPro" id="IPR026847">
    <property type="entry name" value="VPS13"/>
</dbReference>
<sequence length="812" mass="92122">MVFESIVAEVLNKTLGQYLQNFDSDKLRLGLWGGDVVLNDLILKPTALDEFNLPIRCCYGYLGKLVLKIPWKDIYNSPCIAVVDRLYVLAVPNQNMRYDPVVEAKIAKDAKQAELNRIEERKKKDLEKEAQAGQQDTSKGAAANKTFTEKIIANIIKNVQVTVKNIHIRYEDRVSNPGKPFALGITLSSLEVKSINAWGEQLKIDPLNLIYKELSVNSLCAYWNSQHKMFSQIFLNNVPSLHNGFQTGISAADNTPPDYKYILGPINAKANLRINTKPEEDGTNFSVPKFLLKLELEKLHARISKRQYQDLTCFLDSIDLMIKASEFRKYRPESGVKGHAKEWWGFAYNCVREEWIRKRKDWNFSNMKKYRDLTREYINKYREKLNSSKHSKELLARIEALEDELNIQTIVIARQIVESEFSKDRLLVVKGLKEERKSGFISRWFYSSKEPDEEVGLSNIGQKFNAALTAEEREKMFRAIGYSEGETVTDYPNSFVESDVDAVIHEITVEFIDEKLEHPVVMTVSLEKASMAFEQRPAIKGIKVSVSILQFAALGIPQQSKTSKLVNCERISSKNMLEVLFELNPLDKKVDQRVMVSAEPLSIIYDALTINCLSDIFTPETELPSAITTAAQEKLDEFKQVSSLGLQHMLETSTTMEVTVNIQASRVFIPHGGFYIIGNPVMVITLGGVTVSTEPRKAFIAKEAANYSQDEQKELMIASSYDNFVLSLNNIQVVYAMKGEKWLAPKSDMYFLRPTTLLIKLGKCIISNDPNLPQLKIKGQLPVVQVSLNEVRLKDCLALFLSIPFASKEDLT</sequence>
<protein>
    <submittedName>
        <fullName evidence="5">Vacuolar protein sorting-associated protein</fullName>
    </submittedName>
</protein>
<comment type="similarity">
    <text evidence="1">Belongs to the VPS13 family.</text>
</comment>
<evidence type="ECO:0000313" key="5">
    <source>
        <dbReference type="EMBL" id="BAN21651.1"/>
    </source>
</evidence>
<reference evidence="5" key="1">
    <citation type="journal article" date="2013" name="PLoS ONE">
        <title>Gene expression in gut symbiotic organ of stinkbug affected by extracellular bacterial symbiont.</title>
        <authorList>
            <person name="Futahashi R."/>
            <person name="Tanaka K."/>
            <person name="Tanahashi M."/>
            <person name="Nikoh N."/>
            <person name="Kikuchi Y."/>
            <person name="Lee B.L."/>
            <person name="Fukatsu T."/>
        </authorList>
    </citation>
    <scope>NUCLEOTIDE SEQUENCE</scope>
    <source>
        <tissue evidence="5">Midgut</tissue>
    </source>
</reference>
<evidence type="ECO:0000256" key="1">
    <source>
        <dbReference type="ARBA" id="ARBA00006545"/>
    </source>
</evidence>
<dbReference type="AlphaFoldDB" id="R4WRW1"/>
<keyword evidence="3" id="KW-0175">Coiled coil</keyword>
<dbReference type="PANTHER" id="PTHR16166">
    <property type="entry name" value="VACUOLAR PROTEIN SORTING-ASSOCIATED PROTEIN VPS13"/>
    <property type="match status" value="1"/>
</dbReference>
<dbReference type="GO" id="GO:0045053">
    <property type="term" value="P:protein retention in Golgi apparatus"/>
    <property type="evidence" value="ECO:0007669"/>
    <property type="project" value="TreeGrafter"/>
</dbReference>
<evidence type="ECO:0000256" key="3">
    <source>
        <dbReference type="SAM" id="Coils"/>
    </source>
</evidence>
<accession>R4WRW1</accession>
<organism evidence="5">
    <name type="scientific">Riptortus pedestris</name>
    <name type="common">Bean bug</name>
    <dbReference type="NCBI Taxonomy" id="329032"/>
    <lineage>
        <taxon>Eukaryota</taxon>
        <taxon>Metazoa</taxon>
        <taxon>Ecdysozoa</taxon>
        <taxon>Arthropoda</taxon>
        <taxon>Hexapoda</taxon>
        <taxon>Insecta</taxon>
        <taxon>Pterygota</taxon>
        <taxon>Neoptera</taxon>
        <taxon>Paraneoptera</taxon>
        <taxon>Hemiptera</taxon>
        <taxon>Heteroptera</taxon>
        <taxon>Panheteroptera</taxon>
        <taxon>Pentatomomorpha</taxon>
        <taxon>Coreoidea</taxon>
        <taxon>Alydidae</taxon>
        <taxon>Riptortus</taxon>
    </lineage>
</organism>
<proteinExistence type="evidence at transcript level"/>
<dbReference type="InterPro" id="IPR026854">
    <property type="entry name" value="VPS13_N"/>
</dbReference>
<dbReference type="EMBL" id="AK418524">
    <property type="protein sequence ID" value="BAN21651.1"/>
    <property type="molecule type" value="mRNA"/>
</dbReference>
<feature type="domain" description="Chorein N-terminal" evidence="4">
    <location>
        <begin position="2"/>
        <end position="802"/>
    </location>
</feature>
<dbReference type="PANTHER" id="PTHR16166:SF93">
    <property type="entry name" value="INTERMEMBRANE LIPID TRANSFER PROTEIN VPS13"/>
    <property type="match status" value="1"/>
</dbReference>
<dbReference type="Pfam" id="PF12624">
    <property type="entry name" value="VPS13_N"/>
    <property type="match status" value="1"/>
</dbReference>
<evidence type="ECO:0000259" key="4">
    <source>
        <dbReference type="Pfam" id="PF12624"/>
    </source>
</evidence>